<dbReference type="EMBL" id="JAEVFJ010000038">
    <property type="protein sequence ID" value="KAH8089853.1"/>
    <property type="molecule type" value="Genomic_DNA"/>
</dbReference>
<name>A0A8K0UGI2_9AGAR</name>
<dbReference type="Proteomes" id="UP000813824">
    <property type="component" value="Unassembled WGS sequence"/>
</dbReference>
<keyword evidence="3" id="KW-1185">Reference proteome</keyword>
<evidence type="ECO:0000313" key="3">
    <source>
        <dbReference type="Proteomes" id="UP000813824"/>
    </source>
</evidence>
<sequence>MEPPAHALRALANEAAAERANVDGDAARLILEPGEADGEDLGGLFNFAAPIHLQADDPVTQLDISNSAAAAIVEDDPSLAEFRSLPTVPLRLSLLKRYHAANAEHAAVKTLFSKHRVYVDSRYTIDSANPHLLWGTSHFLDYTLAVPTDIGLHACLPPSSDPQWCLRFRLNRPNIELVVDDGALPFDRTDACLRVAEVANSTLFLVMVENGLVSDSCHLLPPPPPLSASASTKVSSRDRLVFIAMLCAMLAHARIDNYYCTGYPDITDWQSLKLSTNVLNHDIVELNYQQAVKLHDTLQAHYHRWIDRAPDSYKSGVFSDRSPFFVNLRYGQNVSIDVSSDQQRVAQEAESWRRMVQFDKLAVFNLAIATHFTVSKVTRWLPRPPAVVTALHPGAQLYTAPRTNPQREVVPDLSEYPALDADGNPNHVYLEDGTRVARFSAEYDPAPCGVLHDLTRVGDLYTRSDLDNAVYDSDAVAQHVRDVNNRTVPHYLYPHGFTRRYGQVQAKGVPPLIGDAVRRLNSSVAMHRPGDQQSDDSNSDEEEDRYRRSRLHVAVEAVRSQGYNAIAHRFRSSNGGRIAQRGELTATALGSFAQKPSEKRTAAMLGLHFVKQMPIGVVLFMRY</sequence>
<reference evidence="2" key="1">
    <citation type="journal article" date="2021" name="New Phytol.">
        <title>Evolutionary innovations through gain and loss of genes in the ectomycorrhizal Boletales.</title>
        <authorList>
            <person name="Wu G."/>
            <person name="Miyauchi S."/>
            <person name="Morin E."/>
            <person name="Kuo A."/>
            <person name="Drula E."/>
            <person name="Varga T."/>
            <person name="Kohler A."/>
            <person name="Feng B."/>
            <person name="Cao Y."/>
            <person name="Lipzen A."/>
            <person name="Daum C."/>
            <person name="Hundley H."/>
            <person name="Pangilinan J."/>
            <person name="Johnson J."/>
            <person name="Barry K."/>
            <person name="LaButti K."/>
            <person name="Ng V."/>
            <person name="Ahrendt S."/>
            <person name="Min B."/>
            <person name="Choi I.G."/>
            <person name="Park H."/>
            <person name="Plett J.M."/>
            <person name="Magnuson J."/>
            <person name="Spatafora J.W."/>
            <person name="Nagy L.G."/>
            <person name="Henrissat B."/>
            <person name="Grigoriev I.V."/>
            <person name="Yang Z.L."/>
            <person name="Xu J."/>
            <person name="Martin F.M."/>
        </authorList>
    </citation>
    <scope>NUCLEOTIDE SEQUENCE</scope>
    <source>
        <strain evidence="2">KKN 215</strain>
    </source>
</reference>
<accession>A0A8K0UGI2</accession>
<comment type="caution">
    <text evidence="2">The sequence shown here is derived from an EMBL/GenBank/DDBJ whole genome shotgun (WGS) entry which is preliminary data.</text>
</comment>
<feature type="region of interest" description="Disordered" evidence="1">
    <location>
        <begin position="525"/>
        <end position="548"/>
    </location>
</feature>
<protein>
    <submittedName>
        <fullName evidence="2">Uncharacterized protein</fullName>
    </submittedName>
</protein>
<gene>
    <name evidence="2" type="ORF">BXZ70DRAFT_1011333</name>
</gene>
<proteinExistence type="predicted"/>
<organism evidence="2 3">
    <name type="scientific">Cristinia sonorae</name>
    <dbReference type="NCBI Taxonomy" id="1940300"/>
    <lineage>
        <taxon>Eukaryota</taxon>
        <taxon>Fungi</taxon>
        <taxon>Dikarya</taxon>
        <taxon>Basidiomycota</taxon>
        <taxon>Agaricomycotina</taxon>
        <taxon>Agaricomycetes</taxon>
        <taxon>Agaricomycetidae</taxon>
        <taxon>Agaricales</taxon>
        <taxon>Pleurotineae</taxon>
        <taxon>Stephanosporaceae</taxon>
        <taxon>Cristinia</taxon>
    </lineage>
</organism>
<dbReference type="OrthoDB" id="2736611at2759"/>
<feature type="compositionally biased region" description="Acidic residues" evidence="1">
    <location>
        <begin position="533"/>
        <end position="543"/>
    </location>
</feature>
<evidence type="ECO:0000313" key="2">
    <source>
        <dbReference type="EMBL" id="KAH8089853.1"/>
    </source>
</evidence>
<dbReference type="AlphaFoldDB" id="A0A8K0UGI2"/>
<evidence type="ECO:0000256" key="1">
    <source>
        <dbReference type="SAM" id="MobiDB-lite"/>
    </source>
</evidence>